<dbReference type="AlphaFoldDB" id="A0A1M2W0F7"/>
<evidence type="ECO:0000256" key="7">
    <source>
        <dbReference type="SAM" id="Phobius"/>
    </source>
</evidence>
<dbReference type="PANTHER" id="PTHR43791:SF36">
    <property type="entry name" value="TRANSPORTER, PUTATIVE (AFU_ORTHOLOGUE AFUA_6G08340)-RELATED"/>
    <property type="match status" value="1"/>
</dbReference>
<comment type="subcellular location">
    <subcellularLocation>
        <location evidence="1">Membrane</location>
        <topology evidence="1">Multi-pass membrane protein</topology>
    </subcellularLocation>
</comment>
<reference evidence="8 9" key="1">
    <citation type="submission" date="2016-10" db="EMBL/GenBank/DDBJ databases">
        <title>Genome sequence of the basidiomycete white-rot fungus Trametes pubescens.</title>
        <authorList>
            <person name="Makela M.R."/>
            <person name="Granchi Z."/>
            <person name="Peng M."/>
            <person name="De Vries R.P."/>
            <person name="Grigoriev I."/>
            <person name="Riley R."/>
            <person name="Hilden K."/>
        </authorList>
    </citation>
    <scope>NUCLEOTIDE SEQUENCE [LARGE SCALE GENOMIC DNA]</scope>
    <source>
        <strain evidence="8 9">FBCC735</strain>
    </source>
</reference>
<sequence length="522" mass="58293">MALPQDKKSLDMVDEKTRSRDEEKDAYDVTVSVADSVEGDEALKLVGRERTNQFSEEYNRKLRRKLDFLIPPLCAAVYFTQFLDKTSLNYASIMGFPITGQHYNLVSLAFYLGFLVWEFPTVYISQKLRVAKYLGANIIIWGIILMCHAAATSFGAFFALRFLLGMCESCVAPILILIITMFYKKDEQGTRISWFYVMNGLTQVFGGFVAYGISFYDGHAIVPYKIIYILLGGLAILVGVCVVIWLPDSPIHARAFTTEERIAILERVRDDQGGSENKHWKKDQIVEALTDARTWLIVLTTLTTSIPNGALSNFSNIIIKSFGYTSKQTLILSTPGGAVASLTTLLCGWYSDKKNERMIPIVFCLLPTIVGSAMLIGLNGSGNKGALLFAVYLIGTFGSALSSVYAYNASNTSGHTKKNTINALTLASFSVGNIIGTEIFQPKDAPAYIPGKIAIMVLLTVQLFISMFLRWINMRLNVKKAAKLQEEKVKHGWSDEDVQRERERHAFMDLTDKQNPFFVYTA</sequence>
<dbReference type="Proteomes" id="UP000184267">
    <property type="component" value="Unassembled WGS sequence"/>
</dbReference>
<feature type="transmembrane region" description="Helical" evidence="7">
    <location>
        <begin position="330"/>
        <end position="351"/>
    </location>
</feature>
<dbReference type="PANTHER" id="PTHR43791">
    <property type="entry name" value="PERMEASE-RELATED"/>
    <property type="match status" value="1"/>
</dbReference>
<proteinExistence type="predicted"/>
<feature type="transmembrane region" description="Helical" evidence="7">
    <location>
        <begin position="162"/>
        <end position="183"/>
    </location>
</feature>
<feature type="region of interest" description="Disordered" evidence="6">
    <location>
        <begin position="1"/>
        <end position="24"/>
    </location>
</feature>
<dbReference type="OMA" id="MNGLTQV"/>
<feature type="transmembrane region" description="Helical" evidence="7">
    <location>
        <begin position="226"/>
        <end position="246"/>
    </location>
</feature>
<evidence type="ECO:0000313" key="8">
    <source>
        <dbReference type="EMBL" id="OJT13328.1"/>
    </source>
</evidence>
<feature type="transmembrane region" description="Helical" evidence="7">
    <location>
        <begin position="357"/>
        <end position="378"/>
    </location>
</feature>
<dbReference type="SUPFAM" id="SSF103473">
    <property type="entry name" value="MFS general substrate transporter"/>
    <property type="match status" value="1"/>
</dbReference>
<feature type="transmembrane region" description="Helical" evidence="7">
    <location>
        <begin position="103"/>
        <end position="124"/>
    </location>
</feature>
<evidence type="ECO:0000256" key="5">
    <source>
        <dbReference type="ARBA" id="ARBA00023136"/>
    </source>
</evidence>
<keyword evidence="2" id="KW-0813">Transport</keyword>
<evidence type="ECO:0000256" key="2">
    <source>
        <dbReference type="ARBA" id="ARBA00022448"/>
    </source>
</evidence>
<keyword evidence="9" id="KW-1185">Reference proteome</keyword>
<protein>
    <submittedName>
        <fullName evidence="8">Allantoate permease</fullName>
    </submittedName>
</protein>
<evidence type="ECO:0000256" key="6">
    <source>
        <dbReference type="SAM" id="MobiDB-lite"/>
    </source>
</evidence>
<dbReference type="STRING" id="154538.A0A1M2W0F7"/>
<accession>A0A1M2W0F7</accession>
<feature type="transmembrane region" description="Helical" evidence="7">
    <location>
        <begin position="136"/>
        <end position="156"/>
    </location>
</feature>
<dbReference type="InterPro" id="IPR011701">
    <property type="entry name" value="MFS"/>
</dbReference>
<dbReference type="InterPro" id="IPR036259">
    <property type="entry name" value="MFS_trans_sf"/>
</dbReference>
<dbReference type="EMBL" id="MNAD01000413">
    <property type="protein sequence ID" value="OJT13328.1"/>
    <property type="molecule type" value="Genomic_DNA"/>
</dbReference>
<keyword evidence="4 7" id="KW-1133">Transmembrane helix</keyword>
<evidence type="ECO:0000256" key="1">
    <source>
        <dbReference type="ARBA" id="ARBA00004141"/>
    </source>
</evidence>
<feature type="transmembrane region" description="Helical" evidence="7">
    <location>
        <begin position="66"/>
        <end position="83"/>
    </location>
</feature>
<gene>
    <name evidence="8" type="ORF">TRAPUB_10094</name>
</gene>
<comment type="caution">
    <text evidence="8">The sequence shown here is derived from an EMBL/GenBank/DDBJ whole genome shotgun (WGS) entry which is preliminary data.</text>
</comment>
<feature type="transmembrane region" description="Helical" evidence="7">
    <location>
        <begin position="385"/>
        <end position="407"/>
    </location>
</feature>
<dbReference type="GO" id="GO:0022857">
    <property type="term" value="F:transmembrane transporter activity"/>
    <property type="evidence" value="ECO:0007669"/>
    <property type="project" value="InterPro"/>
</dbReference>
<organism evidence="8 9">
    <name type="scientific">Trametes pubescens</name>
    <name type="common">White-rot fungus</name>
    <dbReference type="NCBI Taxonomy" id="154538"/>
    <lineage>
        <taxon>Eukaryota</taxon>
        <taxon>Fungi</taxon>
        <taxon>Dikarya</taxon>
        <taxon>Basidiomycota</taxon>
        <taxon>Agaricomycotina</taxon>
        <taxon>Agaricomycetes</taxon>
        <taxon>Polyporales</taxon>
        <taxon>Polyporaceae</taxon>
        <taxon>Trametes</taxon>
    </lineage>
</organism>
<keyword evidence="5 7" id="KW-0472">Membrane</keyword>
<evidence type="ECO:0000313" key="9">
    <source>
        <dbReference type="Proteomes" id="UP000184267"/>
    </source>
</evidence>
<evidence type="ECO:0000256" key="4">
    <source>
        <dbReference type="ARBA" id="ARBA00022989"/>
    </source>
</evidence>
<dbReference type="GO" id="GO:0016020">
    <property type="term" value="C:membrane"/>
    <property type="evidence" value="ECO:0007669"/>
    <property type="project" value="UniProtKB-SubCell"/>
</dbReference>
<dbReference type="OrthoDB" id="6730379at2759"/>
<evidence type="ECO:0000256" key="3">
    <source>
        <dbReference type="ARBA" id="ARBA00022692"/>
    </source>
</evidence>
<feature type="transmembrane region" description="Helical" evidence="7">
    <location>
        <begin position="453"/>
        <end position="472"/>
    </location>
</feature>
<keyword evidence="3 7" id="KW-0812">Transmembrane</keyword>
<name>A0A1M2W0F7_TRAPU</name>
<feature type="transmembrane region" description="Helical" evidence="7">
    <location>
        <begin position="195"/>
        <end position="214"/>
    </location>
</feature>
<dbReference type="Pfam" id="PF07690">
    <property type="entry name" value="MFS_1"/>
    <property type="match status" value="1"/>
</dbReference>
<dbReference type="Gene3D" id="1.20.1250.20">
    <property type="entry name" value="MFS general substrate transporter like domains"/>
    <property type="match status" value="2"/>
</dbReference>